<dbReference type="Proteomes" id="UP000053237">
    <property type="component" value="Unassembled WGS sequence"/>
</dbReference>
<keyword evidence="3" id="KW-0378">Hydrolase</keyword>
<dbReference type="SMART" id="SM00228">
    <property type="entry name" value="PDZ"/>
    <property type="match status" value="2"/>
</dbReference>
<dbReference type="Pfam" id="PF13365">
    <property type="entry name" value="Trypsin_2"/>
    <property type="match status" value="1"/>
</dbReference>
<keyword evidence="2" id="KW-0645">Protease</keyword>
<dbReference type="Gene3D" id="3.40.50.1820">
    <property type="entry name" value="alpha/beta hydrolase"/>
    <property type="match status" value="1"/>
</dbReference>
<dbReference type="Pfam" id="PF13180">
    <property type="entry name" value="PDZ_2"/>
    <property type="match status" value="1"/>
</dbReference>
<dbReference type="EMBL" id="CAIX01000030">
    <property type="protein sequence ID" value="CCI42133.1"/>
    <property type="molecule type" value="Genomic_DNA"/>
</dbReference>
<dbReference type="GO" id="GO:0006508">
    <property type="term" value="P:proteolysis"/>
    <property type="evidence" value="ECO:0007669"/>
    <property type="project" value="UniProtKB-KW"/>
</dbReference>
<evidence type="ECO:0000313" key="6">
    <source>
        <dbReference type="Proteomes" id="UP000053237"/>
    </source>
</evidence>
<dbReference type="InterPro" id="IPR041489">
    <property type="entry name" value="PDZ_6"/>
</dbReference>
<organism evidence="5 6">
    <name type="scientific">Albugo candida</name>
    <dbReference type="NCBI Taxonomy" id="65357"/>
    <lineage>
        <taxon>Eukaryota</taxon>
        <taxon>Sar</taxon>
        <taxon>Stramenopiles</taxon>
        <taxon>Oomycota</taxon>
        <taxon>Peronosporomycetes</taxon>
        <taxon>Albuginales</taxon>
        <taxon>Albuginaceae</taxon>
        <taxon>Albugo</taxon>
    </lineage>
</organism>
<dbReference type="SUPFAM" id="SSF50156">
    <property type="entry name" value="PDZ domain-like"/>
    <property type="match status" value="2"/>
</dbReference>
<comment type="similarity">
    <text evidence="1">Belongs to the peptidase S1C family.</text>
</comment>
<dbReference type="InterPro" id="IPR029058">
    <property type="entry name" value="AB_hydrolase_fold"/>
</dbReference>
<dbReference type="Gene3D" id="2.30.42.10">
    <property type="match status" value="2"/>
</dbReference>
<feature type="domain" description="PDZ" evidence="4">
    <location>
        <begin position="265"/>
        <end position="332"/>
    </location>
</feature>
<comment type="caution">
    <text evidence="5">The sequence shown here is derived from an EMBL/GenBank/DDBJ whole genome shotgun (WGS) entry which is preliminary data.</text>
</comment>
<dbReference type="InParanoid" id="A0A024G639"/>
<dbReference type="PRINTS" id="PR00834">
    <property type="entry name" value="PROTEASES2C"/>
</dbReference>
<dbReference type="STRING" id="65357.A0A024G639"/>
<evidence type="ECO:0000256" key="2">
    <source>
        <dbReference type="ARBA" id="ARBA00022670"/>
    </source>
</evidence>
<dbReference type="PROSITE" id="PS50106">
    <property type="entry name" value="PDZ"/>
    <property type="match status" value="1"/>
</dbReference>
<name>A0A024G639_9STRA</name>
<dbReference type="OrthoDB" id="4217619at2759"/>
<keyword evidence="6" id="KW-1185">Reference proteome</keyword>
<dbReference type="GO" id="GO:0004252">
    <property type="term" value="F:serine-type endopeptidase activity"/>
    <property type="evidence" value="ECO:0007669"/>
    <property type="project" value="InterPro"/>
</dbReference>
<sequence length="993" mass="108407">MAIPFQATAIVGSLAATLVASESDSHHTLSETHPENPTKKFLHRNFIADAVEIAAPAVVNITVVSGRVMSAGSGFFIDPRGYIVTNAHVVDRCNRYSRIEVTLADGSKIPASLHSLDRMSDLAIIQVQRPTHLSPNEGIDDKKTIEWPVLQFGSSSQLRPGEWVCALGSPFTLQNSVSAGIISAVARQSSELGYFGKSGGEYLQTDAAINTGNSGGPLVNLDGQVIGINTMKVEGSVGISFAIPVDVAAQVIRQLLQHRKVIRPYIGLQMINVTSEVLGIMRHHYKNVPKELESSKNNGGILVKSVARGSPAEKAGILAGDIIVRFDSKPVKTTRDVLGLLGFEIGRSIHVQLWRRGEDSLKSLTIITEMLPTQQPNDPQQWENTAGIKLLLQATPDLVQSGMPADLVVILFISEQDPLNTFAGRISFVLDQFEYNMTIVDKRVYMTRTDIYSLQIDENRCLPQNEVPSDIVANAFSSLTVVDGAPNDIYNCTNTTKRIQITIANMPYLVCPSPNVVSVDPQNTTLASKIAFLRAHGDTVMAGSDLVSPQNMSSTECLPIPNLSLDYVDPNFEQEIVQSYDKNGCQCPEKRLPCLFVHGIGVREDQEPDGPFYYWKGTTLEDHCCSTIRFVHSDSETRAWHDETLAQRYCEAALGMAPSTNTTTIENIVIVSHSAGNLVVANAETLNICKLGQTAKWIALAAPMRGSFLADEAESICSGTTTAYKKITYTISRAFDKQQRCPLPPSKISLVSKESKYSNPELDELYEKAEGVYMAKASSILCGASHVGLMTTRAAKYTFLSILTTSVTEKTDGSVSFSSCRAGYRVEDFKTTWKNTRHYLARLNHGDSKLVGIKDGCCTSDQTIATASKGYTAVHWTANDKVTSEVLGIIRHHYKNVPKELESSKASHKYNGGVMVKSVARGSSAEKAGILAGDIIVRYDSNPVKTTRDILGLLGFEIGRSIHVQLWRRGEDSLKLLTIITEMLPSNNSLNSL</sequence>
<evidence type="ECO:0000256" key="1">
    <source>
        <dbReference type="ARBA" id="ARBA00010541"/>
    </source>
</evidence>
<dbReference type="InterPro" id="IPR001940">
    <property type="entry name" value="Peptidase_S1C"/>
</dbReference>
<dbReference type="Gene3D" id="2.40.10.120">
    <property type="match status" value="1"/>
</dbReference>
<dbReference type="AlphaFoldDB" id="A0A024G639"/>
<evidence type="ECO:0000259" key="4">
    <source>
        <dbReference type="PROSITE" id="PS50106"/>
    </source>
</evidence>
<dbReference type="SUPFAM" id="SSF50494">
    <property type="entry name" value="Trypsin-like serine proteases"/>
    <property type="match status" value="1"/>
</dbReference>
<dbReference type="InterPro" id="IPR036034">
    <property type="entry name" value="PDZ_sf"/>
</dbReference>
<evidence type="ECO:0000313" key="5">
    <source>
        <dbReference type="EMBL" id="CCI42133.1"/>
    </source>
</evidence>
<evidence type="ECO:0000256" key="3">
    <source>
        <dbReference type="ARBA" id="ARBA00022801"/>
    </source>
</evidence>
<gene>
    <name evidence="5" type="ORF">BN9_029170</name>
</gene>
<protein>
    <recommendedName>
        <fullName evidence="4">PDZ domain-containing protein</fullName>
    </recommendedName>
</protein>
<dbReference type="PANTHER" id="PTHR22939">
    <property type="entry name" value="SERINE PROTEASE FAMILY S1C HTRA-RELATED"/>
    <property type="match status" value="1"/>
</dbReference>
<reference evidence="5 6" key="1">
    <citation type="submission" date="2012-05" db="EMBL/GenBank/DDBJ databases">
        <title>Recombination and specialization in a pathogen metapopulation.</title>
        <authorList>
            <person name="Gardiner A."/>
            <person name="Kemen E."/>
            <person name="Schultz-Larsen T."/>
            <person name="MacLean D."/>
            <person name="Van Oosterhout C."/>
            <person name="Jones J.D.G."/>
        </authorList>
    </citation>
    <scope>NUCLEOTIDE SEQUENCE [LARGE SCALE GENOMIC DNA]</scope>
    <source>
        <strain evidence="5 6">Ac Nc2</strain>
    </source>
</reference>
<dbReference type="InterPro" id="IPR009003">
    <property type="entry name" value="Peptidase_S1_PA"/>
</dbReference>
<dbReference type="PANTHER" id="PTHR22939:SF125">
    <property type="entry name" value="PROTEASE DO-LIKE 14-RELATED"/>
    <property type="match status" value="1"/>
</dbReference>
<dbReference type="InterPro" id="IPR001478">
    <property type="entry name" value="PDZ"/>
</dbReference>
<dbReference type="Pfam" id="PF17820">
    <property type="entry name" value="PDZ_6"/>
    <property type="match status" value="1"/>
</dbReference>
<accession>A0A024G639</accession>
<proteinExistence type="inferred from homology"/>